<keyword evidence="2" id="KW-0560">Oxidoreductase</keyword>
<evidence type="ECO:0000256" key="1">
    <source>
        <dbReference type="ARBA" id="ARBA00006484"/>
    </source>
</evidence>
<dbReference type="InterPro" id="IPR036291">
    <property type="entry name" value="NAD(P)-bd_dom_sf"/>
</dbReference>
<evidence type="ECO:0000313" key="4">
    <source>
        <dbReference type="EMBL" id="GJM62692.1"/>
    </source>
</evidence>
<reference evidence="4 5" key="1">
    <citation type="submission" date="2021-12" db="EMBL/GenBank/DDBJ databases">
        <title>Genome sequencing of bacteria with rrn-lacking chromosome and rrn-plasmid.</title>
        <authorList>
            <person name="Anda M."/>
            <person name="Iwasaki W."/>
        </authorList>
    </citation>
    <scope>NUCLEOTIDE SEQUENCE [LARGE SCALE GENOMIC DNA]</scope>
    <source>
        <strain evidence="4 5">NBRC 15940</strain>
    </source>
</reference>
<dbReference type="InterPro" id="IPR020904">
    <property type="entry name" value="Sc_DH/Rdtase_CS"/>
</dbReference>
<accession>A0AAN4W059</accession>
<keyword evidence="5" id="KW-1185">Reference proteome</keyword>
<dbReference type="PRINTS" id="PR00080">
    <property type="entry name" value="SDRFAMILY"/>
</dbReference>
<comment type="similarity">
    <text evidence="1 3">Belongs to the short-chain dehydrogenases/reductases (SDR) family.</text>
</comment>
<dbReference type="Gene3D" id="3.40.50.720">
    <property type="entry name" value="NAD(P)-binding Rossmann-like Domain"/>
    <property type="match status" value="1"/>
</dbReference>
<dbReference type="Proteomes" id="UP001310022">
    <property type="component" value="Unassembled WGS sequence"/>
</dbReference>
<gene>
    <name evidence="4" type="ORF">PEDI_32440</name>
</gene>
<dbReference type="GO" id="GO:0016491">
    <property type="term" value="F:oxidoreductase activity"/>
    <property type="evidence" value="ECO:0007669"/>
    <property type="project" value="UniProtKB-KW"/>
</dbReference>
<dbReference type="RefSeq" id="WP_338237936.1">
    <property type="nucleotide sequence ID" value="NZ_BQKE01000002.1"/>
</dbReference>
<organism evidence="4 5">
    <name type="scientific">Persicobacter diffluens</name>
    <dbReference type="NCBI Taxonomy" id="981"/>
    <lineage>
        <taxon>Bacteria</taxon>
        <taxon>Pseudomonadati</taxon>
        <taxon>Bacteroidota</taxon>
        <taxon>Cytophagia</taxon>
        <taxon>Cytophagales</taxon>
        <taxon>Persicobacteraceae</taxon>
        <taxon>Persicobacter</taxon>
    </lineage>
</organism>
<sequence>MTKTILLTGATSGIGKAVALLLSNAGHQLILVGRNEQKMQQLREEIKAAPKLPLFYHTDLSDLPQIKPLCEDILSKINQLDILINCAGANISRGPLSQIPLTDLDYMMKLNCYAPLQLSQAFYPLLKESKGIILNILSTVCKYANENIGGYTVSKGAMDHLSAVMRKEARRDGIKVCNLYPGGVDTDFRAAECPEYLQAKSVAKAIQEMISLPKDIVPHEFIIRPMVEENF</sequence>
<protein>
    <submittedName>
        <fullName evidence="4">3-oxoacyl-ACP reductase</fullName>
    </submittedName>
</protein>
<dbReference type="PROSITE" id="PS00061">
    <property type="entry name" value="ADH_SHORT"/>
    <property type="match status" value="1"/>
</dbReference>
<dbReference type="PANTHER" id="PTHR42901:SF1">
    <property type="entry name" value="ALCOHOL DEHYDROGENASE"/>
    <property type="match status" value="1"/>
</dbReference>
<proteinExistence type="inferred from homology"/>
<dbReference type="AlphaFoldDB" id="A0AAN4W059"/>
<dbReference type="Pfam" id="PF00106">
    <property type="entry name" value="adh_short"/>
    <property type="match status" value="1"/>
</dbReference>
<dbReference type="EMBL" id="BQKE01000002">
    <property type="protein sequence ID" value="GJM62692.1"/>
    <property type="molecule type" value="Genomic_DNA"/>
</dbReference>
<name>A0AAN4W059_9BACT</name>
<evidence type="ECO:0000256" key="3">
    <source>
        <dbReference type="RuleBase" id="RU000363"/>
    </source>
</evidence>
<evidence type="ECO:0000256" key="2">
    <source>
        <dbReference type="ARBA" id="ARBA00023002"/>
    </source>
</evidence>
<comment type="caution">
    <text evidence="4">The sequence shown here is derived from an EMBL/GenBank/DDBJ whole genome shotgun (WGS) entry which is preliminary data.</text>
</comment>
<dbReference type="CDD" id="cd05233">
    <property type="entry name" value="SDR_c"/>
    <property type="match status" value="1"/>
</dbReference>
<dbReference type="SUPFAM" id="SSF51735">
    <property type="entry name" value="NAD(P)-binding Rossmann-fold domains"/>
    <property type="match status" value="1"/>
</dbReference>
<dbReference type="PANTHER" id="PTHR42901">
    <property type="entry name" value="ALCOHOL DEHYDROGENASE"/>
    <property type="match status" value="1"/>
</dbReference>
<dbReference type="InterPro" id="IPR002347">
    <property type="entry name" value="SDR_fam"/>
</dbReference>
<dbReference type="PRINTS" id="PR00081">
    <property type="entry name" value="GDHRDH"/>
</dbReference>
<evidence type="ECO:0000313" key="5">
    <source>
        <dbReference type="Proteomes" id="UP001310022"/>
    </source>
</evidence>